<keyword evidence="2" id="KW-1185">Reference proteome</keyword>
<dbReference type="KEGG" id="nia:A8C56_03000"/>
<reference evidence="1 2" key="1">
    <citation type="submission" date="2016-05" db="EMBL/GenBank/DDBJ databases">
        <title>Niabella ginsenosidivorans BS26 whole genome sequencing.</title>
        <authorList>
            <person name="Im W.T."/>
            <person name="Siddiqi M.Z."/>
        </authorList>
    </citation>
    <scope>NUCLEOTIDE SEQUENCE [LARGE SCALE GENOMIC DNA]</scope>
    <source>
        <strain evidence="1 2">BS26</strain>
    </source>
</reference>
<accession>A0A1A9HZ63</accession>
<name>A0A1A9HZ63_9BACT</name>
<dbReference type="AlphaFoldDB" id="A0A1A9HZ63"/>
<organism evidence="1 2">
    <name type="scientific">Niabella ginsenosidivorans</name>
    <dbReference type="NCBI Taxonomy" id="1176587"/>
    <lineage>
        <taxon>Bacteria</taxon>
        <taxon>Pseudomonadati</taxon>
        <taxon>Bacteroidota</taxon>
        <taxon>Chitinophagia</taxon>
        <taxon>Chitinophagales</taxon>
        <taxon>Chitinophagaceae</taxon>
        <taxon>Niabella</taxon>
    </lineage>
</organism>
<protein>
    <submittedName>
        <fullName evidence="1">Uncharacterized protein</fullName>
    </submittedName>
</protein>
<evidence type="ECO:0000313" key="1">
    <source>
        <dbReference type="EMBL" id="ANH80089.1"/>
    </source>
</evidence>
<proteinExistence type="predicted"/>
<dbReference type="STRING" id="1176587.A8C56_03000"/>
<gene>
    <name evidence="1" type="ORF">A8C56_03000</name>
</gene>
<dbReference type="EMBL" id="CP015772">
    <property type="protein sequence ID" value="ANH80089.1"/>
    <property type="molecule type" value="Genomic_DNA"/>
</dbReference>
<evidence type="ECO:0000313" key="2">
    <source>
        <dbReference type="Proteomes" id="UP000077667"/>
    </source>
</evidence>
<dbReference type="Proteomes" id="UP000077667">
    <property type="component" value="Chromosome"/>
</dbReference>
<sequence length="115" mass="13091">MNKMKKAVNNIRKTIPQRYNKKGQHECFTTLKKIAREQWSKGPQTMKQVSVATGIVRDHLCRFTSEWRRERTMYVHHVGVCPVTGTGGVMFLALCHKNSLVALKILLKQGGKPNA</sequence>
<dbReference type="OrthoDB" id="982995at2"/>
<dbReference type="RefSeq" id="WP_067751877.1">
    <property type="nucleotide sequence ID" value="NZ_CP015772.1"/>
</dbReference>